<gene>
    <name evidence="4" type="ORF">PGBELJNO_00008</name>
</gene>
<keyword evidence="1" id="KW-0175">Coiled coil</keyword>
<evidence type="ECO:0000259" key="2">
    <source>
        <dbReference type="Pfam" id="PF01548"/>
    </source>
</evidence>
<dbReference type="Pfam" id="PF02371">
    <property type="entry name" value="Transposase_20"/>
    <property type="match status" value="1"/>
</dbReference>
<dbReference type="GO" id="GO:0004803">
    <property type="term" value="F:transposase activity"/>
    <property type="evidence" value="ECO:0007669"/>
    <property type="project" value="InterPro"/>
</dbReference>
<proteinExistence type="predicted"/>
<dbReference type="PANTHER" id="PTHR33055">
    <property type="entry name" value="TRANSPOSASE FOR INSERTION SEQUENCE ELEMENT IS1111A"/>
    <property type="match status" value="1"/>
</dbReference>
<dbReference type="GO" id="GO:0006313">
    <property type="term" value="P:DNA transposition"/>
    <property type="evidence" value="ECO:0007669"/>
    <property type="project" value="InterPro"/>
</dbReference>
<dbReference type="AlphaFoldDB" id="A0A7G9YHX6"/>
<dbReference type="NCBIfam" id="NF033542">
    <property type="entry name" value="transpos_IS110"/>
    <property type="match status" value="1"/>
</dbReference>
<dbReference type="EMBL" id="MT631268">
    <property type="protein sequence ID" value="QNO47610.1"/>
    <property type="molecule type" value="Genomic_DNA"/>
</dbReference>
<sequence length="416" mass="46962">MDQKINKVCGIDVHKFFVFAAIMIRGVEDPIIKRVSTDRNGLLELRNWLKENEVERVAMESTGIYWRIVYWALQDCFDMILANAKEIHDLRQVRRKTDKRDCIWIARLCLSDMITPSYVPTWDIQQLKDLFRARVNYVEMRTECKNIVHKHLDIMNISLGTCLSNIFGKAGTHILNDLVKGCTIEQIMERIMDRRILRKKGAIIQSLQGTLNSSSILIIKMHLESIQDIDAKISELDAKIDDMLQDLHAEELRILLSVPGVGSNAAANIISEIGDISLFETADQLTSWAGLAPSSHSSGGKVINGRIGKTGNRYLRRILIQVAHAAVRTKGSVLGRFYRRVMKRRGSPIAIVALARKILAIVHHLWANMEPYEEPGFKKKVRHQKVYECDEFGISGAFEIIGKAENKIGTTGGGCG</sequence>
<protein>
    <submittedName>
        <fullName evidence="4">Uncharacterized protein</fullName>
    </submittedName>
</protein>
<feature type="domain" description="Transposase IS110-like N-terminal" evidence="2">
    <location>
        <begin position="9"/>
        <end position="155"/>
    </location>
</feature>
<dbReference type="PANTHER" id="PTHR33055:SF13">
    <property type="entry name" value="TRANSPOSASE"/>
    <property type="match status" value="1"/>
</dbReference>
<dbReference type="InterPro" id="IPR003346">
    <property type="entry name" value="Transposase_20"/>
</dbReference>
<evidence type="ECO:0000256" key="1">
    <source>
        <dbReference type="SAM" id="Coils"/>
    </source>
</evidence>
<feature type="domain" description="Transposase IS116/IS110/IS902 C-terminal" evidence="3">
    <location>
        <begin position="253"/>
        <end position="338"/>
    </location>
</feature>
<feature type="coiled-coil region" evidence="1">
    <location>
        <begin position="226"/>
        <end position="253"/>
    </location>
</feature>
<evidence type="ECO:0000313" key="4">
    <source>
        <dbReference type="EMBL" id="QNO47610.1"/>
    </source>
</evidence>
<organism evidence="4">
    <name type="scientific">Candidatus Methanogaster sp. ANME-2c ERB4</name>
    <dbReference type="NCBI Taxonomy" id="2759911"/>
    <lineage>
        <taxon>Archaea</taxon>
        <taxon>Methanobacteriati</taxon>
        <taxon>Methanobacteriota</taxon>
        <taxon>Stenosarchaea group</taxon>
        <taxon>Methanomicrobia</taxon>
        <taxon>Methanosarcinales</taxon>
        <taxon>ANME-2 cluster</taxon>
        <taxon>Candidatus Methanogasteraceae</taxon>
        <taxon>Candidatus Methanogaster</taxon>
    </lineage>
</organism>
<reference evidence="4" key="1">
    <citation type="submission" date="2020-06" db="EMBL/GenBank/DDBJ databases">
        <title>Unique genomic features of the anaerobic methanotrophic archaea.</title>
        <authorList>
            <person name="Chadwick G.L."/>
            <person name="Skennerton C.T."/>
            <person name="Laso-Perez R."/>
            <person name="Leu A.O."/>
            <person name="Speth D.R."/>
            <person name="Yu H."/>
            <person name="Morgan-Lang C."/>
            <person name="Hatzenpichler R."/>
            <person name="Goudeau D."/>
            <person name="Malmstrom R."/>
            <person name="Brazelton W.J."/>
            <person name="Woyke T."/>
            <person name="Hallam S.J."/>
            <person name="Tyson G.W."/>
            <person name="Wegener G."/>
            <person name="Boetius A."/>
            <person name="Orphan V."/>
        </authorList>
    </citation>
    <scope>NUCLEOTIDE SEQUENCE</scope>
</reference>
<name>A0A7G9YHX6_9EURY</name>
<evidence type="ECO:0000259" key="3">
    <source>
        <dbReference type="Pfam" id="PF02371"/>
    </source>
</evidence>
<accession>A0A7G9YHX6</accession>
<dbReference type="InterPro" id="IPR047650">
    <property type="entry name" value="Transpos_IS110"/>
</dbReference>
<dbReference type="InterPro" id="IPR002525">
    <property type="entry name" value="Transp_IS110-like_N"/>
</dbReference>
<dbReference type="GO" id="GO:0003677">
    <property type="term" value="F:DNA binding"/>
    <property type="evidence" value="ECO:0007669"/>
    <property type="project" value="InterPro"/>
</dbReference>
<dbReference type="Pfam" id="PF01548">
    <property type="entry name" value="DEDD_Tnp_IS110"/>
    <property type="match status" value="1"/>
</dbReference>